<dbReference type="OrthoDB" id="5983572at2759"/>
<sequence>MDRKVYVAKFDYQNPYDGEELNMLSFQQGDRFLYVDHLTDEWVALKRIDTKEIGLAPSNYVETVDGDSRKKGKLKAKTRSLSEGWHADPNHIDLTKNSELIARDISIGSKAGDLVEKPPEWKKMVLSRQRRVHSLDDDNIDLELSAKLNAMAKKVDELSISVRITSRLILSPKYDVTCNSVGMKIPRSSGYQGDSSFSML</sequence>
<protein>
    <recommendedName>
        <fullName evidence="3">SH3 domain-containing protein</fullName>
    </recommendedName>
</protein>
<dbReference type="SMART" id="SM00326">
    <property type="entry name" value="SH3"/>
    <property type="match status" value="1"/>
</dbReference>
<dbReference type="Proteomes" id="UP000009022">
    <property type="component" value="Unassembled WGS sequence"/>
</dbReference>
<gene>
    <name evidence="4" type="ORF">TRIADDRAFT_60020</name>
</gene>
<dbReference type="Gene3D" id="2.30.30.40">
    <property type="entry name" value="SH3 Domains"/>
    <property type="match status" value="1"/>
</dbReference>
<dbReference type="HOGENOM" id="CLU_1367800_0_0_1"/>
<evidence type="ECO:0000256" key="2">
    <source>
        <dbReference type="PROSITE-ProRule" id="PRU00192"/>
    </source>
</evidence>
<dbReference type="KEGG" id="tad:TRIADDRAFT_60020"/>
<evidence type="ECO:0000313" key="4">
    <source>
        <dbReference type="EMBL" id="EDV21500.1"/>
    </source>
</evidence>
<dbReference type="InterPro" id="IPR036028">
    <property type="entry name" value="SH3-like_dom_sf"/>
</dbReference>
<dbReference type="GeneID" id="6757313"/>
<accession>B3S732</accession>
<name>B3S732_TRIAD</name>
<evidence type="ECO:0000256" key="1">
    <source>
        <dbReference type="ARBA" id="ARBA00022443"/>
    </source>
</evidence>
<dbReference type="RefSeq" id="XP_002116100.1">
    <property type="nucleotide sequence ID" value="XM_002116064.1"/>
</dbReference>
<evidence type="ECO:0000259" key="3">
    <source>
        <dbReference type="PROSITE" id="PS50002"/>
    </source>
</evidence>
<dbReference type="PROSITE" id="PS50002">
    <property type="entry name" value="SH3"/>
    <property type="match status" value="1"/>
</dbReference>
<dbReference type="AlphaFoldDB" id="B3S732"/>
<evidence type="ECO:0000313" key="5">
    <source>
        <dbReference type="Proteomes" id="UP000009022"/>
    </source>
</evidence>
<dbReference type="CTD" id="6757313"/>
<dbReference type="SUPFAM" id="SSF50044">
    <property type="entry name" value="SH3-domain"/>
    <property type="match status" value="1"/>
</dbReference>
<keyword evidence="5" id="KW-1185">Reference proteome</keyword>
<dbReference type="EMBL" id="DS985253">
    <property type="protein sequence ID" value="EDV21500.1"/>
    <property type="molecule type" value="Genomic_DNA"/>
</dbReference>
<dbReference type="InterPro" id="IPR001452">
    <property type="entry name" value="SH3_domain"/>
</dbReference>
<dbReference type="InParanoid" id="B3S732"/>
<feature type="domain" description="SH3" evidence="3">
    <location>
        <begin position="1"/>
        <end position="66"/>
    </location>
</feature>
<dbReference type="PhylomeDB" id="B3S732"/>
<proteinExistence type="predicted"/>
<reference evidence="4 5" key="1">
    <citation type="journal article" date="2008" name="Nature">
        <title>The Trichoplax genome and the nature of placozoans.</title>
        <authorList>
            <person name="Srivastava M."/>
            <person name="Begovic E."/>
            <person name="Chapman J."/>
            <person name="Putnam N.H."/>
            <person name="Hellsten U."/>
            <person name="Kawashima T."/>
            <person name="Kuo A."/>
            <person name="Mitros T."/>
            <person name="Salamov A."/>
            <person name="Carpenter M.L."/>
            <person name="Signorovitch A.Y."/>
            <person name="Moreno M.A."/>
            <person name="Kamm K."/>
            <person name="Grimwood J."/>
            <person name="Schmutz J."/>
            <person name="Shapiro H."/>
            <person name="Grigoriev I.V."/>
            <person name="Buss L.W."/>
            <person name="Schierwater B."/>
            <person name="Dellaporta S.L."/>
            <person name="Rokhsar D.S."/>
        </authorList>
    </citation>
    <scope>NUCLEOTIDE SEQUENCE [LARGE SCALE GENOMIC DNA]</scope>
    <source>
        <strain evidence="4 5">Grell-BS-1999</strain>
    </source>
</reference>
<organism evidence="4 5">
    <name type="scientific">Trichoplax adhaerens</name>
    <name type="common">Trichoplax reptans</name>
    <dbReference type="NCBI Taxonomy" id="10228"/>
    <lineage>
        <taxon>Eukaryota</taxon>
        <taxon>Metazoa</taxon>
        <taxon>Placozoa</taxon>
        <taxon>Uniplacotomia</taxon>
        <taxon>Trichoplacea</taxon>
        <taxon>Trichoplacidae</taxon>
        <taxon>Trichoplax</taxon>
    </lineage>
</organism>
<dbReference type="Pfam" id="PF00018">
    <property type="entry name" value="SH3_1"/>
    <property type="match status" value="1"/>
</dbReference>
<keyword evidence="1 2" id="KW-0728">SH3 domain</keyword>